<reference evidence="1" key="1">
    <citation type="submission" date="2014-11" db="EMBL/GenBank/DDBJ databases">
        <authorList>
            <person name="Amaro Gonzalez C."/>
        </authorList>
    </citation>
    <scope>NUCLEOTIDE SEQUENCE</scope>
</reference>
<dbReference type="EMBL" id="GBXM01022245">
    <property type="protein sequence ID" value="JAH86332.1"/>
    <property type="molecule type" value="Transcribed_RNA"/>
</dbReference>
<accession>A0A0E9W7K1</accession>
<evidence type="ECO:0000313" key="1">
    <source>
        <dbReference type="EMBL" id="JAH86332.1"/>
    </source>
</evidence>
<name>A0A0E9W7K1_ANGAN</name>
<proteinExistence type="predicted"/>
<protein>
    <submittedName>
        <fullName evidence="1">Uncharacterized protein</fullName>
    </submittedName>
</protein>
<reference evidence="1" key="2">
    <citation type="journal article" date="2015" name="Fish Shellfish Immunol.">
        <title>Early steps in the European eel (Anguilla anguilla)-Vibrio vulnificus interaction in the gills: Role of the RtxA13 toxin.</title>
        <authorList>
            <person name="Callol A."/>
            <person name="Pajuelo D."/>
            <person name="Ebbesson L."/>
            <person name="Teles M."/>
            <person name="MacKenzie S."/>
            <person name="Amaro C."/>
        </authorList>
    </citation>
    <scope>NUCLEOTIDE SEQUENCE</scope>
</reference>
<sequence length="57" mass="6671">MGSECANSKKTQSNHSWTLQILCQQELECRNEEACWELMIKFKIAYFIGKGSTRHYV</sequence>
<dbReference type="AlphaFoldDB" id="A0A0E9W7K1"/>
<organism evidence="1">
    <name type="scientific">Anguilla anguilla</name>
    <name type="common">European freshwater eel</name>
    <name type="synonym">Muraena anguilla</name>
    <dbReference type="NCBI Taxonomy" id="7936"/>
    <lineage>
        <taxon>Eukaryota</taxon>
        <taxon>Metazoa</taxon>
        <taxon>Chordata</taxon>
        <taxon>Craniata</taxon>
        <taxon>Vertebrata</taxon>
        <taxon>Euteleostomi</taxon>
        <taxon>Actinopterygii</taxon>
        <taxon>Neopterygii</taxon>
        <taxon>Teleostei</taxon>
        <taxon>Anguilliformes</taxon>
        <taxon>Anguillidae</taxon>
        <taxon>Anguilla</taxon>
    </lineage>
</organism>